<protein>
    <recommendedName>
        <fullName evidence="3">PemK-like protein</fullName>
    </recommendedName>
</protein>
<dbReference type="Proteomes" id="UP000427071">
    <property type="component" value="Chromosome"/>
</dbReference>
<sequence>MTEVSRAAQLRDFGSRMRTFAQRRREAKRARLDAGLARLGSRLGLDGSSCEVASERVEAVCDVHPTSEMVRNIYYAPDMDGHAEPGEVVWIRLATEEGEEPRDRAILVVGHGNETILGLLISPNTDHEDEEGWLDIGSGSWDSSGAPCWLCLNKLIEVPELAIRREGAIVPRRRFERIAGKLRGDYGWG</sequence>
<evidence type="ECO:0000313" key="2">
    <source>
        <dbReference type="Proteomes" id="UP000427071"/>
    </source>
</evidence>
<evidence type="ECO:0000313" key="1">
    <source>
        <dbReference type="EMBL" id="QGU01511.1"/>
    </source>
</evidence>
<dbReference type="EMBL" id="CP046452">
    <property type="protein sequence ID" value="QGU01511.1"/>
    <property type="molecule type" value="Genomic_DNA"/>
</dbReference>
<keyword evidence="2" id="KW-1185">Reference proteome</keyword>
<gene>
    <name evidence="1" type="ORF">CKALI_03140</name>
</gene>
<dbReference type="GO" id="GO:0003677">
    <property type="term" value="F:DNA binding"/>
    <property type="evidence" value="ECO:0007669"/>
    <property type="project" value="InterPro"/>
</dbReference>
<evidence type="ECO:0008006" key="3">
    <source>
        <dbReference type="Google" id="ProtNLM"/>
    </source>
</evidence>
<dbReference type="Pfam" id="PF02452">
    <property type="entry name" value="PemK_toxin"/>
    <property type="match status" value="1"/>
</dbReference>
<dbReference type="InterPro" id="IPR003477">
    <property type="entry name" value="PemK-like"/>
</dbReference>
<accession>A0A6B8VNZ3</accession>
<organism evidence="1 2">
    <name type="scientific">Corynebacterium kalinowskii</name>
    <dbReference type="NCBI Taxonomy" id="2675216"/>
    <lineage>
        <taxon>Bacteria</taxon>
        <taxon>Bacillati</taxon>
        <taxon>Actinomycetota</taxon>
        <taxon>Actinomycetes</taxon>
        <taxon>Mycobacteriales</taxon>
        <taxon>Corynebacteriaceae</taxon>
        <taxon>Corynebacterium</taxon>
    </lineage>
</organism>
<dbReference type="KEGG" id="ckw:CKALI_03140"/>
<dbReference type="AlphaFoldDB" id="A0A6B8VNZ3"/>
<reference evidence="2" key="1">
    <citation type="submission" date="2019-11" db="EMBL/GenBank/DDBJ databases">
        <title>Complete genome sequence of Corynebacterium kalinowskii 1959, a novel Corynebacterium species isolated from soil of a small paddock in Vilsendorf, Germany.</title>
        <authorList>
            <person name="Schaffert L."/>
            <person name="Ruwe M."/>
            <person name="Milse J."/>
            <person name="Hanuschka K."/>
            <person name="Ortseifen V."/>
            <person name="Droste J."/>
            <person name="Brandt D."/>
            <person name="Schlueter L."/>
            <person name="Kutter Y."/>
            <person name="Vinke S."/>
            <person name="Viehoefer P."/>
            <person name="Jacob L."/>
            <person name="Luebke N.-C."/>
            <person name="Schulte-Berndt E."/>
            <person name="Hain C."/>
            <person name="Linder M."/>
            <person name="Schmidt P."/>
            <person name="Wollenschlaeger L."/>
            <person name="Luttermann T."/>
            <person name="Thieme E."/>
            <person name="Hassa J."/>
            <person name="Haak M."/>
            <person name="Wittchen M."/>
            <person name="Mentz A."/>
            <person name="Persicke M."/>
            <person name="Busche T."/>
            <person name="Ruckert C."/>
        </authorList>
    </citation>
    <scope>NUCLEOTIDE SEQUENCE [LARGE SCALE GENOMIC DNA]</scope>
    <source>
        <strain evidence="2">1959</strain>
    </source>
</reference>
<name>A0A6B8VNZ3_9CORY</name>
<proteinExistence type="predicted"/>